<keyword evidence="1" id="KW-0949">S-adenosyl-L-methionine</keyword>
<keyword evidence="4" id="KW-0411">Iron-sulfur</keyword>
<name>K1SHP4_9ZZZZ</name>
<dbReference type="Pfam" id="PF04055">
    <property type="entry name" value="Radical_SAM"/>
    <property type="match status" value="1"/>
</dbReference>
<evidence type="ECO:0000259" key="5">
    <source>
        <dbReference type="PROSITE" id="PS51918"/>
    </source>
</evidence>
<dbReference type="AlphaFoldDB" id="K1SHP4"/>
<dbReference type="InterPro" id="IPR007197">
    <property type="entry name" value="rSAM"/>
</dbReference>
<dbReference type="PANTHER" id="PTHR11228:SF7">
    <property type="entry name" value="PQQA PEPTIDE CYCLASE"/>
    <property type="match status" value="1"/>
</dbReference>
<dbReference type="InterPro" id="IPR050377">
    <property type="entry name" value="Radical_SAM_PqqE_MftC-like"/>
</dbReference>
<evidence type="ECO:0000256" key="4">
    <source>
        <dbReference type="ARBA" id="ARBA00023014"/>
    </source>
</evidence>
<dbReference type="PROSITE" id="PS51918">
    <property type="entry name" value="RADICAL_SAM"/>
    <property type="match status" value="1"/>
</dbReference>
<dbReference type="GO" id="GO:0051536">
    <property type="term" value="F:iron-sulfur cluster binding"/>
    <property type="evidence" value="ECO:0007669"/>
    <property type="project" value="UniProtKB-KW"/>
</dbReference>
<evidence type="ECO:0000256" key="3">
    <source>
        <dbReference type="ARBA" id="ARBA00023004"/>
    </source>
</evidence>
<dbReference type="SFLD" id="SFLDG01067">
    <property type="entry name" value="SPASM/twitch_domain_containing"/>
    <property type="match status" value="1"/>
</dbReference>
<organism evidence="6">
    <name type="scientific">human gut metagenome</name>
    <dbReference type="NCBI Taxonomy" id="408170"/>
    <lineage>
        <taxon>unclassified sequences</taxon>
        <taxon>metagenomes</taxon>
        <taxon>organismal metagenomes</taxon>
    </lineage>
</organism>
<dbReference type="PANTHER" id="PTHR11228">
    <property type="entry name" value="RADICAL SAM DOMAIN PROTEIN"/>
    <property type="match status" value="1"/>
</dbReference>
<gene>
    <name evidence="6" type="ORF">OBE_16018</name>
</gene>
<accession>K1SHP4</accession>
<dbReference type="GO" id="GO:0046872">
    <property type="term" value="F:metal ion binding"/>
    <property type="evidence" value="ECO:0007669"/>
    <property type="project" value="UniProtKB-KW"/>
</dbReference>
<evidence type="ECO:0000256" key="2">
    <source>
        <dbReference type="ARBA" id="ARBA00022723"/>
    </source>
</evidence>
<keyword evidence="3" id="KW-0408">Iron</keyword>
<keyword evidence="2" id="KW-0479">Metal-binding</keyword>
<dbReference type="SMART" id="SM00729">
    <property type="entry name" value="Elp3"/>
    <property type="match status" value="1"/>
</dbReference>
<proteinExistence type="predicted"/>
<reference evidence="6" key="1">
    <citation type="journal article" date="2013" name="Environ. Microbiol.">
        <title>Microbiota from the distal guts of lean and obese adolescents exhibit partial functional redundancy besides clear differences in community structure.</title>
        <authorList>
            <person name="Ferrer M."/>
            <person name="Ruiz A."/>
            <person name="Lanza F."/>
            <person name="Haange S.B."/>
            <person name="Oberbach A."/>
            <person name="Till H."/>
            <person name="Bargiela R."/>
            <person name="Campoy C."/>
            <person name="Segura M.T."/>
            <person name="Richter M."/>
            <person name="von Bergen M."/>
            <person name="Seifert J."/>
            <person name="Suarez A."/>
        </authorList>
    </citation>
    <scope>NUCLEOTIDE SEQUENCE</scope>
</reference>
<dbReference type="SUPFAM" id="SSF102114">
    <property type="entry name" value="Radical SAM enzymes"/>
    <property type="match status" value="1"/>
</dbReference>
<dbReference type="GO" id="GO:0003824">
    <property type="term" value="F:catalytic activity"/>
    <property type="evidence" value="ECO:0007669"/>
    <property type="project" value="InterPro"/>
</dbReference>
<dbReference type="InterPro" id="IPR006638">
    <property type="entry name" value="Elp3/MiaA/NifB-like_rSAM"/>
</dbReference>
<evidence type="ECO:0000313" key="6">
    <source>
        <dbReference type="EMBL" id="EKC46886.1"/>
    </source>
</evidence>
<dbReference type="InterPro" id="IPR013785">
    <property type="entry name" value="Aldolase_TIM"/>
</dbReference>
<dbReference type="Gene3D" id="3.20.20.70">
    <property type="entry name" value="Aldolase class I"/>
    <property type="match status" value="1"/>
</dbReference>
<comment type="caution">
    <text evidence="6">The sequence shown here is derived from an EMBL/GenBank/DDBJ whole genome shotgun (WGS) entry which is preliminary data.</text>
</comment>
<feature type="domain" description="Radical SAM core" evidence="5">
    <location>
        <begin position="19"/>
        <end position="228"/>
    </location>
</feature>
<protein>
    <submittedName>
        <fullName evidence="6">Protein containing Radical SAM domain protein</fullName>
    </submittedName>
</protein>
<dbReference type="CDD" id="cd01335">
    <property type="entry name" value="Radical_SAM"/>
    <property type="match status" value="1"/>
</dbReference>
<dbReference type="InterPro" id="IPR058240">
    <property type="entry name" value="rSAM_sf"/>
</dbReference>
<dbReference type="EMBL" id="AJWZ01010989">
    <property type="protein sequence ID" value="EKC46886.1"/>
    <property type="molecule type" value="Genomic_DNA"/>
</dbReference>
<dbReference type="SFLD" id="SFLDS00029">
    <property type="entry name" value="Radical_SAM"/>
    <property type="match status" value="1"/>
</dbReference>
<sequence length="228" mass="26624">MKLEIRNKEYEIKPYACSPCNEFPFYINVTNICNAKCDFCSNACNKDYGKLDLEYLKEILDKVSDKVSRFSISGGETLINPKNLEELLKLLHNYDRRITMNTNGSFLLDNIDMLNKYPNIESIQLSRHHYEDDKNNEVFKINTLSFEDLKKIKANADLRINCLLIKNYIDSKEEIVKFLEKISETDISQVGFISMMQVNDFTKENFVDYRAIISSLNDDFLETKKMAD</sequence>
<evidence type="ECO:0000256" key="1">
    <source>
        <dbReference type="ARBA" id="ARBA00022691"/>
    </source>
</evidence>